<proteinExistence type="predicted"/>
<name>A0ABD0MFT0_CIRMR</name>
<dbReference type="PROSITE" id="PS50878">
    <property type="entry name" value="RT_POL"/>
    <property type="match status" value="1"/>
</dbReference>
<dbReference type="Proteomes" id="UP001529510">
    <property type="component" value="Unassembled WGS sequence"/>
</dbReference>
<dbReference type="InterPro" id="IPR036691">
    <property type="entry name" value="Endo/exonu/phosph_ase_sf"/>
</dbReference>
<dbReference type="PANTHER" id="PTHR46670">
    <property type="entry name" value="ENDO/EXONUCLEASE/PHOSPHATASE DOMAIN-CONTAINING PROTEIN"/>
    <property type="match status" value="1"/>
</dbReference>
<accession>A0ABD0MFT0</accession>
<reference evidence="2 3" key="1">
    <citation type="submission" date="2024-05" db="EMBL/GenBank/DDBJ databases">
        <title>Genome sequencing and assembly of Indian major carp, Cirrhinus mrigala (Hamilton, 1822).</title>
        <authorList>
            <person name="Mohindra V."/>
            <person name="Chowdhury L.M."/>
            <person name="Lal K."/>
            <person name="Jena J.K."/>
        </authorList>
    </citation>
    <scope>NUCLEOTIDE SEQUENCE [LARGE SCALE GENOMIC DNA]</scope>
    <source>
        <strain evidence="2">CM1030</strain>
        <tissue evidence="2">Blood</tissue>
    </source>
</reference>
<gene>
    <name evidence="2" type="ORF">M9458_056950</name>
</gene>
<sequence length="670" mass="74746">MDIGYLPSQLRALNCHPRLDSMTYEHCRSLGILRRPRYLHRSRRVFRSTFFSKPEALPCIWTNHRSSTSKQLPADHTIHHRSLIYLTGNQPRTANLNSVHRHFALLNCRSISDKAPYLNEIITDKKLDIFLLTETWQAPANFLQLNLLAPDGYKYLARPRLRGKGGGLAVIYRDSLRMKQLDFHNTNSFEYMVLKADCLTIILLYRPPKALSSFFSELSELLTLACSLSFPILLLGDFNIHVDIVCSNTTQLLSVFECFDLTQHVCVPTHIRGHTLDLICTSWGDITSISASDTGISDHKLLDFSLNLPMHSKCLKTVISYRNLKATDTVSFCTSIVSSNLSDVIDISSPSVILSNYHSIISEILQQHAPIKTRNVPATHSSPWYTPELRILKATGRRLERLYRRTGLTVHYLAFLDHLKSYKSALTSARSNFVSATINKSSNRPKTLFNTINKLTNPPPQDALASTDFCCSFLDYLLSKTNAVHQCFPTDTELSHPSNLSSQSLSCFSLTTPESVSKLILKSNSSSCHLDPAPTPLLKLCHSAISAPISHFINASLTSASLPLPLKTAAVTPVLKKPNLDPSVLSNYRPISNLPFISKLLESTVAVQLQSFLVDNNLFDPFQSGFRPLYSTETALVKVVNDLLLSSDSGSLSILLLLDLSSAFDTVSHD</sequence>
<dbReference type="Gene3D" id="3.60.10.10">
    <property type="entry name" value="Endonuclease/exonuclease/phosphatase"/>
    <property type="match status" value="1"/>
</dbReference>
<dbReference type="InterPro" id="IPR000477">
    <property type="entry name" value="RT_dom"/>
</dbReference>
<evidence type="ECO:0000313" key="3">
    <source>
        <dbReference type="Proteomes" id="UP001529510"/>
    </source>
</evidence>
<dbReference type="PANTHER" id="PTHR46670:SF3">
    <property type="entry name" value="ENDONUCLEASE_EXONUCLEASE_PHOSPHATASE DOMAIN-CONTAINING PROTEIN"/>
    <property type="match status" value="1"/>
</dbReference>
<protein>
    <recommendedName>
        <fullName evidence="1">Reverse transcriptase domain-containing protein</fullName>
    </recommendedName>
</protein>
<dbReference type="Pfam" id="PF03372">
    <property type="entry name" value="Exo_endo_phos"/>
    <property type="match status" value="1"/>
</dbReference>
<dbReference type="SUPFAM" id="SSF56219">
    <property type="entry name" value="DNase I-like"/>
    <property type="match status" value="1"/>
</dbReference>
<evidence type="ECO:0000313" key="2">
    <source>
        <dbReference type="EMBL" id="KAL0147744.1"/>
    </source>
</evidence>
<evidence type="ECO:0000259" key="1">
    <source>
        <dbReference type="PROSITE" id="PS50878"/>
    </source>
</evidence>
<dbReference type="AlphaFoldDB" id="A0ABD0MFT0"/>
<dbReference type="EMBL" id="JAMKFB020000726">
    <property type="protein sequence ID" value="KAL0147744.1"/>
    <property type="molecule type" value="Genomic_DNA"/>
</dbReference>
<dbReference type="Pfam" id="PF00078">
    <property type="entry name" value="RVT_1"/>
    <property type="match status" value="1"/>
</dbReference>
<feature type="domain" description="Reverse transcriptase" evidence="1">
    <location>
        <begin position="555"/>
        <end position="670"/>
    </location>
</feature>
<keyword evidence="3" id="KW-1185">Reference proteome</keyword>
<dbReference type="InterPro" id="IPR005135">
    <property type="entry name" value="Endo/exonuclease/phosphatase"/>
</dbReference>
<organism evidence="2 3">
    <name type="scientific">Cirrhinus mrigala</name>
    <name type="common">Mrigala</name>
    <dbReference type="NCBI Taxonomy" id="683832"/>
    <lineage>
        <taxon>Eukaryota</taxon>
        <taxon>Metazoa</taxon>
        <taxon>Chordata</taxon>
        <taxon>Craniata</taxon>
        <taxon>Vertebrata</taxon>
        <taxon>Euteleostomi</taxon>
        <taxon>Actinopterygii</taxon>
        <taxon>Neopterygii</taxon>
        <taxon>Teleostei</taxon>
        <taxon>Ostariophysi</taxon>
        <taxon>Cypriniformes</taxon>
        <taxon>Cyprinidae</taxon>
        <taxon>Labeoninae</taxon>
        <taxon>Labeonini</taxon>
        <taxon>Cirrhinus</taxon>
    </lineage>
</organism>
<comment type="caution">
    <text evidence="2">The sequence shown here is derived from an EMBL/GenBank/DDBJ whole genome shotgun (WGS) entry which is preliminary data.</text>
</comment>